<evidence type="ECO:0000256" key="1">
    <source>
        <dbReference type="ARBA" id="ARBA00004984"/>
    </source>
</evidence>
<dbReference type="PANTHER" id="PTHR11271:SF6">
    <property type="entry name" value="GUANINE DEAMINASE"/>
    <property type="match status" value="1"/>
</dbReference>
<dbReference type="Proteomes" id="UP001163266">
    <property type="component" value="Chromosome"/>
</dbReference>
<comment type="similarity">
    <text evidence="2 8">Belongs to the metallo-dependent hydrolases superfamily. ATZ/TRZ family.</text>
</comment>
<keyword evidence="6 8" id="KW-0862">Zinc</keyword>
<comment type="function">
    <text evidence="8">Catalyzes the hydrolytic deamination of guanine, producing xanthine and ammonia.</text>
</comment>
<name>A0ABY6MP04_9BURK</name>
<dbReference type="InterPro" id="IPR032466">
    <property type="entry name" value="Metal_Hydrolase"/>
</dbReference>
<reference evidence="10" key="1">
    <citation type="submission" date="2022-10" db="EMBL/GenBank/DDBJ databases">
        <title>Complete genome sequence of Schlegelella aquatica LMG 23380.</title>
        <authorList>
            <person name="Musilova J."/>
            <person name="Kourilova X."/>
            <person name="Bezdicek M."/>
            <person name="Hermankova K."/>
            <person name="Obruca S."/>
            <person name="Sedlar K."/>
        </authorList>
    </citation>
    <scope>NUCLEOTIDE SEQUENCE</scope>
    <source>
        <strain evidence="10">LMG 23380</strain>
    </source>
</reference>
<comment type="pathway">
    <text evidence="1 8">Purine metabolism; guanine degradation; xanthine from guanine: step 1/1.</text>
</comment>
<dbReference type="NCBIfam" id="TIGR02967">
    <property type="entry name" value="guan_deamin"/>
    <property type="match status" value="1"/>
</dbReference>
<dbReference type="SUPFAM" id="SSF51556">
    <property type="entry name" value="Metallo-dependent hydrolases"/>
    <property type="match status" value="1"/>
</dbReference>
<sequence>MNGTEPVQSAARLALRADLLDFRGDPGWSPEPGTAVRFRPDHWLLVEQGRIVGTLPGEEPPGDDWLRLDRRGRLLMPGFIDTHVHAPQLDVIASFGTQLLEWLETYTFPAEQRYADPGVAAEGAARFCDALVAHGTTSAVVFPTVHRASAEALLAAAHERGMRLIAGKVLMDRHAPPALTDTVDSAERDSRELIARWHGAGRLAYAMTVRFAPTSTPAQMAMAGRLMREVPDLYMQTHVAENRAEVAWVAELFPQARSYLDVYHGFGLLTPRAVLAHGIWLDDADRALLAHTGAHIAHCPTSNLFLGSGLLDWRRLEAQGASVSMATDVGGGTSLSMQRTLAEAYKVQALQGVRLPAWKALYTATLGAARCLHLDGEIGSLEPGRVADVCVWDWASGPVDSHRLSLGRQLHEKVFAWMTLSDERHLVEAYVAGHRRCARPQPPQPTG</sequence>
<evidence type="ECO:0000256" key="7">
    <source>
        <dbReference type="NCBIfam" id="TIGR02967"/>
    </source>
</evidence>
<dbReference type="InterPro" id="IPR011059">
    <property type="entry name" value="Metal-dep_hydrolase_composite"/>
</dbReference>
<comment type="catalytic activity">
    <reaction evidence="8">
        <text>guanine + H2O + H(+) = xanthine + NH4(+)</text>
        <dbReference type="Rhea" id="RHEA:14665"/>
        <dbReference type="ChEBI" id="CHEBI:15377"/>
        <dbReference type="ChEBI" id="CHEBI:15378"/>
        <dbReference type="ChEBI" id="CHEBI:16235"/>
        <dbReference type="ChEBI" id="CHEBI:17712"/>
        <dbReference type="ChEBI" id="CHEBI:28938"/>
        <dbReference type="EC" id="3.5.4.3"/>
    </reaction>
</comment>
<keyword evidence="11" id="KW-1185">Reference proteome</keyword>
<evidence type="ECO:0000313" key="11">
    <source>
        <dbReference type="Proteomes" id="UP001163266"/>
    </source>
</evidence>
<dbReference type="InterPro" id="IPR006680">
    <property type="entry name" value="Amidohydro-rel"/>
</dbReference>
<evidence type="ECO:0000256" key="2">
    <source>
        <dbReference type="ARBA" id="ARBA00006745"/>
    </source>
</evidence>
<proteinExistence type="inferred from homology"/>
<dbReference type="GO" id="GO:0008892">
    <property type="term" value="F:guanine deaminase activity"/>
    <property type="evidence" value="ECO:0007669"/>
    <property type="project" value="UniProtKB-EC"/>
</dbReference>
<dbReference type="Pfam" id="PF01979">
    <property type="entry name" value="Amidohydro_1"/>
    <property type="match status" value="1"/>
</dbReference>
<evidence type="ECO:0000313" key="10">
    <source>
        <dbReference type="EMBL" id="UZD54227.1"/>
    </source>
</evidence>
<dbReference type="Gene3D" id="2.30.40.10">
    <property type="entry name" value="Urease, subunit C, domain 1"/>
    <property type="match status" value="1"/>
</dbReference>
<keyword evidence="4 8" id="KW-0479">Metal-binding</keyword>
<evidence type="ECO:0000256" key="6">
    <source>
        <dbReference type="ARBA" id="ARBA00022833"/>
    </source>
</evidence>
<gene>
    <name evidence="10" type="primary">guaD</name>
    <name evidence="10" type="ORF">OMP39_11145</name>
</gene>
<accession>A0ABY6MP04</accession>
<dbReference type="PANTHER" id="PTHR11271">
    <property type="entry name" value="GUANINE DEAMINASE"/>
    <property type="match status" value="1"/>
</dbReference>
<evidence type="ECO:0000256" key="8">
    <source>
        <dbReference type="RuleBase" id="RU366009"/>
    </source>
</evidence>
<comment type="cofactor">
    <cofactor evidence="8">
        <name>Zn(2+)</name>
        <dbReference type="ChEBI" id="CHEBI:29105"/>
    </cofactor>
    <text evidence="8">Binds 1 zinc ion per subunit.</text>
</comment>
<dbReference type="RefSeq" id="WP_264891796.1">
    <property type="nucleotide sequence ID" value="NZ_CP110257.1"/>
</dbReference>
<dbReference type="NCBIfam" id="NF006679">
    <property type="entry name" value="PRK09228.1"/>
    <property type="match status" value="1"/>
</dbReference>
<keyword evidence="5 8" id="KW-0378">Hydrolase</keyword>
<dbReference type="Gene3D" id="3.20.20.140">
    <property type="entry name" value="Metal-dependent hydrolases"/>
    <property type="match status" value="1"/>
</dbReference>
<dbReference type="EMBL" id="CP110257">
    <property type="protein sequence ID" value="UZD54227.1"/>
    <property type="molecule type" value="Genomic_DNA"/>
</dbReference>
<protein>
    <recommendedName>
        <fullName evidence="3 7">Guanine deaminase</fullName>
        <shortName evidence="8">Guanase</shortName>
        <ecNumber evidence="3 7">3.5.4.3</ecNumber>
    </recommendedName>
    <alternativeName>
        <fullName evidence="8">Guanine aminohydrolase</fullName>
    </alternativeName>
</protein>
<feature type="domain" description="Amidohydrolase-related" evidence="9">
    <location>
        <begin position="75"/>
        <end position="394"/>
    </location>
</feature>
<dbReference type="InterPro" id="IPR014311">
    <property type="entry name" value="Guanine_deaminase"/>
</dbReference>
<organism evidence="10 11">
    <name type="scientific">Caldimonas aquatica</name>
    <dbReference type="NCBI Taxonomy" id="376175"/>
    <lineage>
        <taxon>Bacteria</taxon>
        <taxon>Pseudomonadati</taxon>
        <taxon>Pseudomonadota</taxon>
        <taxon>Betaproteobacteria</taxon>
        <taxon>Burkholderiales</taxon>
        <taxon>Sphaerotilaceae</taxon>
        <taxon>Caldimonas</taxon>
    </lineage>
</organism>
<dbReference type="InterPro" id="IPR051607">
    <property type="entry name" value="Metallo-dep_hydrolases"/>
</dbReference>
<evidence type="ECO:0000259" key="9">
    <source>
        <dbReference type="Pfam" id="PF01979"/>
    </source>
</evidence>
<dbReference type="EC" id="3.5.4.3" evidence="3 7"/>
<evidence type="ECO:0000256" key="3">
    <source>
        <dbReference type="ARBA" id="ARBA00012781"/>
    </source>
</evidence>
<evidence type="ECO:0000256" key="4">
    <source>
        <dbReference type="ARBA" id="ARBA00022723"/>
    </source>
</evidence>
<dbReference type="SUPFAM" id="SSF51338">
    <property type="entry name" value="Composite domain of metallo-dependent hydrolases"/>
    <property type="match status" value="1"/>
</dbReference>
<evidence type="ECO:0000256" key="5">
    <source>
        <dbReference type="ARBA" id="ARBA00022801"/>
    </source>
</evidence>